<evidence type="ECO:0000313" key="3">
    <source>
        <dbReference type="EMBL" id="KAJ6642137.1"/>
    </source>
</evidence>
<dbReference type="AlphaFoldDB" id="A0A9Q0N318"/>
<dbReference type="SUPFAM" id="SSF57625">
    <property type="entry name" value="Invertebrate chitin-binding proteins"/>
    <property type="match status" value="1"/>
</dbReference>
<protein>
    <recommendedName>
        <fullName evidence="2">Chitin-binding type-2 domain-containing protein</fullName>
    </recommendedName>
</protein>
<dbReference type="GO" id="GO:0008061">
    <property type="term" value="F:chitin binding"/>
    <property type="evidence" value="ECO:0007669"/>
    <property type="project" value="InterPro"/>
</dbReference>
<dbReference type="Proteomes" id="UP001151699">
    <property type="component" value="Chromosome B"/>
</dbReference>
<dbReference type="InterPro" id="IPR002557">
    <property type="entry name" value="Chitin-bd_dom"/>
</dbReference>
<comment type="caution">
    <text evidence="3">The sequence shown here is derived from an EMBL/GenBank/DDBJ whole genome shotgun (WGS) entry which is preliminary data.</text>
</comment>
<reference evidence="3" key="1">
    <citation type="submission" date="2022-07" db="EMBL/GenBank/DDBJ databases">
        <authorList>
            <person name="Trinca V."/>
            <person name="Uliana J.V.C."/>
            <person name="Torres T.T."/>
            <person name="Ward R.J."/>
            <person name="Monesi N."/>
        </authorList>
    </citation>
    <scope>NUCLEOTIDE SEQUENCE</scope>
    <source>
        <strain evidence="3">HSMRA1968</strain>
        <tissue evidence="3">Whole embryos</tissue>
    </source>
</reference>
<dbReference type="GO" id="GO:0005576">
    <property type="term" value="C:extracellular region"/>
    <property type="evidence" value="ECO:0007669"/>
    <property type="project" value="InterPro"/>
</dbReference>
<dbReference type="EMBL" id="WJQU01000002">
    <property type="protein sequence ID" value="KAJ6642137.1"/>
    <property type="molecule type" value="Genomic_DNA"/>
</dbReference>
<feature type="domain" description="Chitin-binding type-2" evidence="2">
    <location>
        <begin position="105"/>
        <end position="159"/>
    </location>
</feature>
<dbReference type="SMART" id="SM00494">
    <property type="entry name" value="ChtBD2"/>
    <property type="match status" value="1"/>
</dbReference>
<evidence type="ECO:0000313" key="4">
    <source>
        <dbReference type="Proteomes" id="UP001151699"/>
    </source>
</evidence>
<dbReference type="Pfam" id="PF01607">
    <property type="entry name" value="CBM_14"/>
    <property type="match status" value="1"/>
</dbReference>
<organism evidence="3 4">
    <name type="scientific">Pseudolycoriella hygida</name>
    <dbReference type="NCBI Taxonomy" id="35572"/>
    <lineage>
        <taxon>Eukaryota</taxon>
        <taxon>Metazoa</taxon>
        <taxon>Ecdysozoa</taxon>
        <taxon>Arthropoda</taxon>
        <taxon>Hexapoda</taxon>
        <taxon>Insecta</taxon>
        <taxon>Pterygota</taxon>
        <taxon>Neoptera</taxon>
        <taxon>Endopterygota</taxon>
        <taxon>Diptera</taxon>
        <taxon>Nematocera</taxon>
        <taxon>Sciaroidea</taxon>
        <taxon>Sciaridae</taxon>
        <taxon>Pseudolycoriella</taxon>
    </lineage>
</organism>
<dbReference type="PROSITE" id="PS50940">
    <property type="entry name" value="CHIT_BIND_II"/>
    <property type="match status" value="1"/>
</dbReference>
<sequence length="179" mass="18835">MKFLILCFFVAAECAAIGVNGYVSTLQTFAVGIKITSSRGGATCTKTKTGPECADDCSTLMICSTFDTAPLDKKICQAPNQYCVKDSCTSVADAKCGGGASVGTDFLCTDVGLFPEPSDCTKYYECSDSGNSQPYVCPSGFVFNSKINVCQIGKTPCTKISCDKATEANPFILYTSNPA</sequence>
<feature type="signal peptide" evidence="1">
    <location>
        <begin position="1"/>
        <end position="16"/>
    </location>
</feature>
<proteinExistence type="predicted"/>
<name>A0A9Q0N318_9DIPT</name>
<dbReference type="Gene3D" id="2.170.140.10">
    <property type="entry name" value="Chitin binding domain"/>
    <property type="match status" value="1"/>
</dbReference>
<gene>
    <name evidence="3" type="ORF">Bhyg_07084</name>
</gene>
<feature type="chain" id="PRO_5040469448" description="Chitin-binding type-2 domain-containing protein" evidence="1">
    <location>
        <begin position="17"/>
        <end position="179"/>
    </location>
</feature>
<accession>A0A9Q0N318</accession>
<dbReference type="InterPro" id="IPR036508">
    <property type="entry name" value="Chitin-bd_dom_sf"/>
</dbReference>
<evidence type="ECO:0000256" key="1">
    <source>
        <dbReference type="SAM" id="SignalP"/>
    </source>
</evidence>
<keyword evidence="4" id="KW-1185">Reference proteome</keyword>
<dbReference type="OrthoDB" id="6020543at2759"/>
<keyword evidence="1" id="KW-0732">Signal</keyword>
<evidence type="ECO:0000259" key="2">
    <source>
        <dbReference type="PROSITE" id="PS50940"/>
    </source>
</evidence>